<dbReference type="Proteomes" id="UP001055437">
    <property type="component" value="Chromosome"/>
</dbReference>
<dbReference type="InterPro" id="IPR000835">
    <property type="entry name" value="HTH_MarR-typ"/>
</dbReference>
<sequence>MSCNILGKYISNINRDFIKYCEPKLAKYNLTLTTWRCMIVIDKTQNCSLKTIAESLNVDNALITRNIKKLKELNYILKNPRKEDSRYFQLELTSKGKEVLSKVDKFQGLWYEKITTGFNEEEIETLVKLFDKLCMNIK</sequence>
<evidence type="ECO:0000256" key="2">
    <source>
        <dbReference type="ARBA" id="ARBA00023125"/>
    </source>
</evidence>
<dbReference type="PANTHER" id="PTHR42756">
    <property type="entry name" value="TRANSCRIPTIONAL REGULATOR, MARR"/>
    <property type="match status" value="1"/>
</dbReference>
<keyword evidence="3" id="KW-0804">Transcription</keyword>
<evidence type="ECO:0000313" key="6">
    <source>
        <dbReference type="EMBL" id="USS00160.1"/>
    </source>
</evidence>
<gene>
    <name evidence="5" type="ORF">CP523_03525</name>
    <name evidence="6" type="ORF">NH397_11760</name>
</gene>
<organism evidence="5 7">
    <name type="scientific">Clostridium septicum</name>
    <dbReference type="NCBI Taxonomy" id="1504"/>
    <lineage>
        <taxon>Bacteria</taxon>
        <taxon>Bacillati</taxon>
        <taxon>Bacillota</taxon>
        <taxon>Clostridia</taxon>
        <taxon>Eubacteriales</taxon>
        <taxon>Clostridiaceae</taxon>
        <taxon>Clostridium</taxon>
    </lineage>
</organism>
<accession>A0A9N7PKI7</accession>
<dbReference type="PRINTS" id="PR00598">
    <property type="entry name" value="HTHMARR"/>
</dbReference>
<dbReference type="InterPro" id="IPR036390">
    <property type="entry name" value="WH_DNA-bd_sf"/>
</dbReference>
<dbReference type="GO" id="GO:0003700">
    <property type="term" value="F:DNA-binding transcription factor activity"/>
    <property type="evidence" value="ECO:0007669"/>
    <property type="project" value="InterPro"/>
</dbReference>
<dbReference type="GeneID" id="303559752"/>
<dbReference type="EMBL" id="CP023671">
    <property type="protein sequence ID" value="AYE33601.1"/>
    <property type="molecule type" value="Genomic_DNA"/>
</dbReference>
<dbReference type="GO" id="GO:0003677">
    <property type="term" value="F:DNA binding"/>
    <property type="evidence" value="ECO:0007669"/>
    <property type="project" value="UniProtKB-KW"/>
</dbReference>
<reference evidence="6" key="2">
    <citation type="submission" date="2022-06" db="EMBL/GenBank/DDBJ databases">
        <authorList>
            <person name="Holder M.E."/>
            <person name="Ajami N.J."/>
            <person name="Petrosino J.F."/>
        </authorList>
    </citation>
    <scope>NUCLEOTIDE SEQUENCE</scope>
    <source>
        <strain evidence="6">RMA 8861</strain>
    </source>
</reference>
<protein>
    <submittedName>
        <fullName evidence="5">MarR family transcriptional regulator</fullName>
    </submittedName>
    <submittedName>
        <fullName evidence="6">MarR family winged helix-turn-helix transcriptional regulator</fullName>
    </submittedName>
</protein>
<dbReference type="InterPro" id="IPR036388">
    <property type="entry name" value="WH-like_DNA-bd_sf"/>
</dbReference>
<dbReference type="SUPFAM" id="SSF46785">
    <property type="entry name" value="Winged helix' DNA-binding domain"/>
    <property type="match status" value="1"/>
</dbReference>
<dbReference type="EMBL" id="CP099799">
    <property type="protein sequence ID" value="USS00160.1"/>
    <property type="molecule type" value="Genomic_DNA"/>
</dbReference>
<dbReference type="PANTHER" id="PTHR42756:SF2">
    <property type="entry name" value="MARR FAMILY REGULATORY PROTEIN"/>
    <property type="match status" value="1"/>
</dbReference>
<proteinExistence type="predicted"/>
<evidence type="ECO:0000256" key="1">
    <source>
        <dbReference type="ARBA" id="ARBA00023015"/>
    </source>
</evidence>
<evidence type="ECO:0000313" key="5">
    <source>
        <dbReference type="EMBL" id="AYE33601.1"/>
    </source>
</evidence>
<dbReference type="Proteomes" id="UP000280586">
    <property type="component" value="Chromosome"/>
</dbReference>
<dbReference type="Pfam" id="PF01047">
    <property type="entry name" value="MarR"/>
    <property type="match status" value="1"/>
</dbReference>
<evidence type="ECO:0000313" key="7">
    <source>
        <dbReference type="Proteomes" id="UP000280586"/>
    </source>
</evidence>
<dbReference type="Gene3D" id="1.10.10.10">
    <property type="entry name" value="Winged helix-like DNA-binding domain superfamily/Winged helix DNA-binding domain"/>
    <property type="match status" value="1"/>
</dbReference>
<evidence type="ECO:0000259" key="4">
    <source>
        <dbReference type="PROSITE" id="PS50995"/>
    </source>
</evidence>
<reference evidence="5 7" key="1">
    <citation type="submission" date="2017-09" db="EMBL/GenBank/DDBJ databases">
        <authorList>
            <person name="Thomas P."/>
            <person name="Seyboldt C."/>
        </authorList>
    </citation>
    <scope>NUCLEOTIDE SEQUENCE [LARGE SCALE GENOMIC DNA]</scope>
    <source>
        <strain evidence="5 7">DSM 7534</strain>
    </source>
</reference>
<dbReference type="OrthoDB" id="6462103at2"/>
<dbReference type="KEGG" id="csep:CP523_03525"/>
<dbReference type="SMART" id="SM00347">
    <property type="entry name" value="HTH_MARR"/>
    <property type="match status" value="1"/>
</dbReference>
<keyword evidence="8" id="KW-1185">Reference proteome</keyword>
<evidence type="ECO:0000256" key="3">
    <source>
        <dbReference type="ARBA" id="ARBA00023163"/>
    </source>
</evidence>
<keyword evidence="2" id="KW-0238">DNA-binding</keyword>
<dbReference type="RefSeq" id="WP_066677925.1">
    <property type="nucleotide sequence ID" value="NZ_CABMIZ010000033.1"/>
</dbReference>
<dbReference type="AlphaFoldDB" id="A0A9N7PKI7"/>
<dbReference type="PROSITE" id="PS50995">
    <property type="entry name" value="HTH_MARR_2"/>
    <property type="match status" value="1"/>
</dbReference>
<evidence type="ECO:0000313" key="8">
    <source>
        <dbReference type="Proteomes" id="UP001055437"/>
    </source>
</evidence>
<name>A0A9N7PKI7_CLOSE</name>
<feature type="domain" description="HTH marR-type" evidence="4">
    <location>
        <begin position="1"/>
        <end position="135"/>
    </location>
</feature>
<keyword evidence="1" id="KW-0805">Transcription regulation</keyword>